<comment type="caution">
    <text evidence="1">The sequence shown here is derived from an EMBL/GenBank/DDBJ whole genome shotgun (WGS) entry which is preliminary data.</text>
</comment>
<evidence type="ECO:0000313" key="2">
    <source>
        <dbReference type="Proteomes" id="UP001165064"/>
    </source>
</evidence>
<protein>
    <submittedName>
        <fullName evidence="1">Unnamed protein product</fullName>
    </submittedName>
</protein>
<dbReference type="Proteomes" id="UP001165064">
    <property type="component" value="Unassembled WGS sequence"/>
</dbReference>
<dbReference type="EMBL" id="BSXS01007330">
    <property type="protein sequence ID" value="GME88393.1"/>
    <property type="molecule type" value="Genomic_DNA"/>
</dbReference>
<evidence type="ECO:0000313" key="1">
    <source>
        <dbReference type="EMBL" id="GME88393.1"/>
    </source>
</evidence>
<proteinExistence type="predicted"/>
<keyword evidence="2" id="KW-1185">Reference proteome</keyword>
<gene>
    <name evidence="1" type="ORF">Amon02_000835600</name>
</gene>
<organism evidence="1 2">
    <name type="scientific">Ambrosiozyma monospora</name>
    <name type="common">Yeast</name>
    <name type="synonym">Endomycopsis monosporus</name>
    <dbReference type="NCBI Taxonomy" id="43982"/>
    <lineage>
        <taxon>Eukaryota</taxon>
        <taxon>Fungi</taxon>
        <taxon>Dikarya</taxon>
        <taxon>Ascomycota</taxon>
        <taxon>Saccharomycotina</taxon>
        <taxon>Pichiomycetes</taxon>
        <taxon>Pichiales</taxon>
        <taxon>Pichiaceae</taxon>
        <taxon>Ambrosiozyma</taxon>
    </lineage>
</organism>
<sequence>MSVNLFPTNNEGVILPHLNKMILKSLEYTTTAQEPIVYFYLIRTLFRSIGGGRFEALYKEILPLLQVLLESLNRLIQTARKPHERDIYVELCLTVPVRLSVLVPYLSYLMRPLVYALNSSQELISQGLRTLELCVDNLTAEYFDPIIEPVIEDVMKALWKHLRPLPYYHLHSHTTLRILGKLGGRNRNFIGLHKDLLSATPTEQDVEAIFKIEGIPNEVPVSMSSGVFREYSRDG</sequence>
<accession>A0ACB5THH7</accession>
<name>A0ACB5THH7_AMBMO</name>
<reference evidence="1" key="1">
    <citation type="submission" date="2023-04" db="EMBL/GenBank/DDBJ databases">
        <title>Ambrosiozyma monospora NBRC 10751.</title>
        <authorList>
            <person name="Ichikawa N."/>
            <person name="Sato H."/>
            <person name="Tonouchi N."/>
        </authorList>
    </citation>
    <scope>NUCLEOTIDE SEQUENCE</scope>
    <source>
        <strain evidence="1">NBRC 10751</strain>
    </source>
</reference>